<evidence type="ECO:0000259" key="3">
    <source>
        <dbReference type="PROSITE" id="PS51186"/>
    </source>
</evidence>
<evidence type="ECO:0000256" key="2">
    <source>
        <dbReference type="ARBA" id="ARBA00023315"/>
    </source>
</evidence>
<dbReference type="Pfam" id="PF00583">
    <property type="entry name" value="Acetyltransf_1"/>
    <property type="match status" value="1"/>
</dbReference>
<dbReference type="GO" id="GO:0005840">
    <property type="term" value="C:ribosome"/>
    <property type="evidence" value="ECO:0007669"/>
    <property type="project" value="UniProtKB-KW"/>
</dbReference>
<keyword evidence="5" id="KW-1185">Reference proteome</keyword>
<keyword evidence="4" id="KW-0687">Ribonucleoprotein</keyword>
<evidence type="ECO:0000313" key="4">
    <source>
        <dbReference type="EMBL" id="SEK45638.1"/>
    </source>
</evidence>
<dbReference type="GO" id="GO:0016747">
    <property type="term" value="F:acyltransferase activity, transferring groups other than amino-acyl groups"/>
    <property type="evidence" value="ECO:0007669"/>
    <property type="project" value="InterPro"/>
</dbReference>
<dbReference type="CDD" id="cd04301">
    <property type="entry name" value="NAT_SF"/>
    <property type="match status" value="1"/>
</dbReference>
<gene>
    <name evidence="4" type="ORF">SAMN04488008_101515</name>
</gene>
<dbReference type="PROSITE" id="PS51186">
    <property type="entry name" value="GNAT"/>
    <property type="match status" value="1"/>
</dbReference>
<proteinExistence type="predicted"/>
<dbReference type="InterPro" id="IPR016181">
    <property type="entry name" value="Acyl_CoA_acyltransferase"/>
</dbReference>
<dbReference type="EMBL" id="FNZN01000001">
    <property type="protein sequence ID" value="SEK45638.1"/>
    <property type="molecule type" value="Genomic_DNA"/>
</dbReference>
<evidence type="ECO:0000256" key="1">
    <source>
        <dbReference type="ARBA" id="ARBA00022679"/>
    </source>
</evidence>
<evidence type="ECO:0000313" key="5">
    <source>
        <dbReference type="Proteomes" id="UP000198990"/>
    </source>
</evidence>
<sequence>MELFFDMKNLKRITHIQIEDIAPLFDNYRVFYKMESDIEAAKAFLNNRIFNEESVIFAAYEGENAIGFVQLFYTFSSVSLEKSLILNDLYVDEAYRKQSVGQLLLEKAQQFCAQQGYKGLALETAIDNPAQKLYEKLGWEKDYHCFHYFWQVKR</sequence>
<dbReference type="SUPFAM" id="SSF55729">
    <property type="entry name" value="Acyl-CoA N-acyltransferases (Nat)"/>
    <property type="match status" value="1"/>
</dbReference>
<dbReference type="PANTHER" id="PTHR43420">
    <property type="entry name" value="ACETYLTRANSFERASE"/>
    <property type="match status" value="1"/>
</dbReference>
<name>A0A1H7H5X9_9FLAO</name>
<reference evidence="5" key="1">
    <citation type="submission" date="2016-10" db="EMBL/GenBank/DDBJ databases">
        <authorList>
            <person name="Varghese N."/>
            <person name="Submissions S."/>
        </authorList>
    </citation>
    <scope>NUCLEOTIDE SEQUENCE [LARGE SCALE GENOMIC DNA]</scope>
    <source>
        <strain evidence="5">DSM 16471</strain>
    </source>
</reference>
<keyword evidence="1" id="KW-0808">Transferase</keyword>
<dbReference type="AlphaFoldDB" id="A0A1H7H5X9"/>
<feature type="domain" description="N-acetyltransferase" evidence="3">
    <location>
        <begin position="11"/>
        <end position="154"/>
    </location>
</feature>
<dbReference type="InterPro" id="IPR050680">
    <property type="entry name" value="YpeA/RimI_acetyltransf"/>
</dbReference>
<dbReference type="Gene3D" id="3.40.630.30">
    <property type="match status" value="1"/>
</dbReference>
<accession>A0A1H7H5X9</accession>
<dbReference type="Proteomes" id="UP000198990">
    <property type="component" value="Unassembled WGS sequence"/>
</dbReference>
<protein>
    <submittedName>
        <fullName evidence="4">Ribosomal protein S18 acetylase RimI</fullName>
    </submittedName>
</protein>
<dbReference type="PANTHER" id="PTHR43420:SF44">
    <property type="entry name" value="ACETYLTRANSFERASE YPEA"/>
    <property type="match status" value="1"/>
</dbReference>
<organism evidence="4 5">
    <name type="scientific">Maribacter orientalis</name>
    <dbReference type="NCBI Taxonomy" id="228957"/>
    <lineage>
        <taxon>Bacteria</taxon>
        <taxon>Pseudomonadati</taxon>
        <taxon>Bacteroidota</taxon>
        <taxon>Flavobacteriia</taxon>
        <taxon>Flavobacteriales</taxon>
        <taxon>Flavobacteriaceae</taxon>
        <taxon>Maribacter</taxon>
    </lineage>
</organism>
<dbReference type="STRING" id="228957.SAMN04488008_101515"/>
<keyword evidence="4" id="KW-0689">Ribosomal protein</keyword>
<dbReference type="InterPro" id="IPR000182">
    <property type="entry name" value="GNAT_dom"/>
</dbReference>
<keyword evidence="2" id="KW-0012">Acyltransferase</keyword>